<organism evidence="1 2">
    <name type="scientific">Brachionus calyciflorus</name>
    <dbReference type="NCBI Taxonomy" id="104777"/>
    <lineage>
        <taxon>Eukaryota</taxon>
        <taxon>Metazoa</taxon>
        <taxon>Spiralia</taxon>
        <taxon>Gnathifera</taxon>
        <taxon>Rotifera</taxon>
        <taxon>Eurotatoria</taxon>
        <taxon>Monogononta</taxon>
        <taxon>Pseudotrocha</taxon>
        <taxon>Ploima</taxon>
        <taxon>Brachionidae</taxon>
        <taxon>Brachionus</taxon>
    </lineage>
</organism>
<dbReference type="AlphaFoldDB" id="A0A814FPS0"/>
<reference evidence="1" key="1">
    <citation type="submission" date="2021-02" db="EMBL/GenBank/DDBJ databases">
        <authorList>
            <person name="Nowell W R."/>
        </authorList>
    </citation>
    <scope>NUCLEOTIDE SEQUENCE</scope>
    <source>
        <strain evidence="1">Ploen Becks lab</strain>
    </source>
</reference>
<name>A0A814FPS0_9BILA</name>
<dbReference type="Proteomes" id="UP000663879">
    <property type="component" value="Unassembled WGS sequence"/>
</dbReference>
<evidence type="ECO:0000313" key="1">
    <source>
        <dbReference type="EMBL" id="CAF0984191.1"/>
    </source>
</evidence>
<feature type="non-terminal residue" evidence="1">
    <location>
        <position position="51"/>
    </location>
</feature>
<gene>
    <name evidence="1" type="ORF">OXX778_LOCUS15579</name>
</gene>
<comment type="caution">
    <text evidence="1">The sequence shown here is derived from an EMBL/GenBank/DDBJ whole genome shotgun (WGS) entry which is preliminary data.</text>
</comment>
<keyword evidence="2" id="KW-1185">Reference proteome</keyword>
<proteinExistence type="predicted"/>
<accession>A0A814FPS0</accession>
<dbReference type="EMBL" id="CAJNOC010003474">
    <property type="protein sequence ID" value="CAF0984191.1"/>
    <property type="molecule type" value="Genomic_DNA"/>
</dbReference>
<sequence>MLTRSTIKFYLKNLIDGETELSTEPSTNGRCCSCCPPSWTGFCIAACCACP</sequence>
<protein>
    <submittedName>
        <fullName evidence="1">Uncharacterized protein</fullName>
    </submittedName>
</protein>
<evidence type="ECO:0000313" key="2">
    <source>
        <dbReference type="Proteomes" id="UP000663879"/>
    </source>
</evidence>